<dbReference type="Proteomes" id="UP001198862">
    <property type="component" value="Unassembled WGS sequence"/>
</dbReference>
<organism evidence="1 2">
    <name type="scientific">Reyranella aquatilis</name>
    <dbReference type="NCBI Taxonomy" id="2035356"/>
    <lineage>
        <taxon>Bacteria</taxon>
        <taxon>Pseudomonadati</taxon>
        <taxon>Pseudomonadota</taxon>
        <taxon>Alphaproteobacteria</taxon>
        <taxon>Hyphomicrobiales</taxon>
        <taxon>Reyranellaceae</taxon>
        <taxon>Reyranella</taxon>
    </lineage>
</organism>
<gene>
    <name evidence="1" type="ORF">LJ725_11400</name>
</gene>
<evidence type="ECO:0000313" key="1">
    <source>
        <dbReference type="EMBL" id="MCC8429575.1"/>
    </source>
</evidence>
<evidence type="ECO:0000313" key="2">
    <source>
        <dbReference type="Proteomes" id="UP001198862"/>
    </source>
</evidence>
<comment type="caution">
    <text evidence="1">The sequence shown here is derived from an EMBL/GenBank/DDBJ whole genome shotgun (WGS) entry which is preliminary data.</text>
</comment>
<dbReference type="EMBL" id="JAJISD010000004">
    <property type="protein sequence ID" value="MCC8429575.1"/>
    <property type="molecule type" value="Genomic_DNA"/>
</dbReference>
<dbReference type="RefSeq" id="WP_230550773.1">
    <property type="nucleotide sequence ID" value="NZ_JAJISD010000004.1"/>
</dbReference>
<keyword evidence="2" id="KW-1185">Reference proteome</keyword>
<reference evidence="1 2" key="1">
    <citation type="submission" date="2021-11" db="EMBL/GenBank/DDBJ databases">
        <authorList>
            <person name="Lee D.-H."/>
            <person name="Kim S.-B."/>
        </authorList>
    </citation>
    <scope>NUCLEOTIDE SEQUENCE [LARGE SCALE GENOMIC DNA]</scope>
    <source>
        <strain evidence="1 2">KCTC 52223</strain>
    </source>
</reference>
<sequence length="132" mass="14059">MTGFIVDGRTADAVERGLYDGRAFEVHGGLAGEPDVRAVQHAPQDQGGRCDHDPGSTLPATELGPSQVLMFISGSLIGEPVDAAETDLGDRILRFRGVDLGIIDRKAQPKQLPILPVFGVTHQRVAQRGIPP</sequence>
<protein>
    <submittedName>
        <fullName evidence="1">Uncharacterized protein</fullName>
    </submittedName>
</protein>
<accession>A0ABS8KU37</accession>
<name>A0ABS8KU37_9HYPH</name>
<proteinExistence type="predicted"/>